<dbReference type="PROSITE" id="PS01081">
    <property type="entry name" value="HTH_TETR_1"/>
    <property type="match status" value="1"/>
</dbReference>
<dbReference type="GO" id="GO:0000976">
    <property type="term" value="F:transcription cis-regulatory region binding"/>
    <property type="evidence" value="ECO:0007669"/>
    <property type="project" value="TreeGrafter"/>
</dbReference>
<dbReference type="InterPro" id="IPR050109">
    <property type="entry name" value="HTH-type_TetR-like_transc_reg"/>
</dbReference>
<dbReference type="GO" id="GO:0003700">
    <property type="term" value="F:DNA-binding transcription factor activity"/>
    <property type="evidence" value="ECO:0007669"/>
    <property type="project" value="TreeGrafter"/>
</dbReference>
<feature type="compositionally biased region" description="Basic and acidic residues" evidence="5">
    <location>
        <begin position="1"/>
        <end position="10"/>
    </location>
</feature>
<dbReference type="PANTHER" id="PTHR30055">
    <property type="entry name" value="HTH-TYPE TRANSCRIPTIONAL REGULATOR RUTR"/>
    <property type="match status" value="1"/>
</dbReference>
<dbReference type="Pfam" id="PF00440">
    <property type="entry name" value="TetR_N"/>
    <property type="match status" value="1"/>
</dbReference>
<feature type="region of interest" description="Disordered" evidence="5">
    <location>
        <begin position="1"/>
        <end position="23"/>
    </location>
</feature>
<sequence length="245" mass="26990">MGREEFERRPTPRSSMACRKTPVQDRSKDTVRRILDAATTILKERGYDGTSTNRIAAGAGISPGSLYQYFPNKDAILNTVVEEYFQDLLDRMASRLAELLDCDLESAVSAAIEAQVDALLERPEILRLVCRQLPGQTATELLKPLEALMTATIKGYVLARQPLTVDMDLDTATWIVVRLLGTTVRYVVDQPPITKDVFVAEMTRLVLSHPITWYCSPPAKPAPSAALAQALPGPAKLVTNAGHRE</sequence>
<keyword evidence="9" id="KW-1185">Reference proteome</keyword>
<keyword evidence="1" id="KW-0805">Transcription regulation</keyword>
<dbReference type="PANTHER" id="PTHR30055:SF234">
    <property type="entry name" value="HTH-TYPE TRANSCRIPTIONAL REGULATOR BETI"/>
    <property type="match status" value="1"/>
</dbReference>
<dbReference type="SUPFAM" id="SSF46689">
    <property type="entry name" value="Homeodomain-like"/>
    <property type="match status" value="1"/>
</dbReference>
<dbReference type="PRINTS" id="PR00455">
    <property type="entry name" value="HTHTETR"/>
</dbReference>
<dbReference type="Pfam" id="PF17918">
    <property type="entry name" value="TetR_C_15"/>
    <property type="match status" value="1"/>
</dbReference>
<proteinExistence type="predicted"/>
<dbReference type="GeneID" id="29698516"/>
<evidence type="ECO:0000259" key="6">
    <source>
        <dbReference type="PROSITE" id="PS50977"/>
    </source>
</evidence>
<reference evidence="8" key="1">
    <citation type="submission" date="2019-05" db="EMBL/GenBank/DDBJ databases">
        <authorList>
            <person name="Naeem R."/>
            <person name="Antony C."/>
            <person name="Guan Q."/>
        </authorList>
    </citation>
    <scope>NUCLEOTIDE SEQUENCE</scope>
    <source>
        <strain evidence="8">3</strain>
    </source>
</reference>
<dbReference type="Gene3D" id="1.10.357.10">
    <property type="entry name" value="Tetracycline Repressor, domain 2"/>
    <property type="match status" value="1"/>
</dbReference>
<dbReference type="InterPro" id="IPR009057">
    <property type="entry name" value="Homeodomain-like_sf"/>
</dbReference>
<dbReference type="InterPro" id="IPR023772">
    <property type="entry name" value="DNA-bd_HTH_TetR-type_CS"/>
</dbReference>
<organism evidence="8">
    <name type="scientific">Mycobacterium kansasii</name>
    <dbReference type="NCBI Taxonomy" id="1768"/>
    <lineage>
        <taxon>Bacteria</taxon>
        <taxon>Bacillati</taxon>
        <taxon>Actinomycetota</taxon>
        <taxon>Actinomycetes</taxon>
        <taxon>Mycobacteriales</taxon>
        <taxon>Mycobacteriaceae</taxon>
        <taxon>Mycobacterium</taxon>
    </lineage>
</organism>
<protein>
    <submittedName>
        <fullName evidence="8">HTH-type transcriptional repressor KstR2</fullName>
    </submittedName>
    <submittedName>
        <fullName evidence="7">TetR family transcriptional regulator</fullName>
    </submittedName>
</protein>
<dbReference type="AlphaFoldDB" id="A0A653EYY6"/>
<reference evidence="7 9" key="2">
    <citation type="submission" date="2020-07" db="EMBL/GenBank/DDBJ databases">
        <title>Mycobacterium kansasii (former subtype) with zoonotic potential isolated from diseased indoor pet cat, Japan.</title>
        <authorList>
            <person name="Fukano H."/>
            <person name="Terazono T."/>
            <person name="Hoshino Y."/>
        </authorList>
    </citation>
    <scope>NUCLEOTIDE SEQUENCE [LARGE SCALE GENOMIC DNA]</scope>
    <source>
        <strain evidence="7 9">Kuro-I</strain>
    </source>
</reference>
<dbReference type="InterPro" id="IPR001647">
    <property type="entry name" value="HTH_TetR"/>
</dbReference>
<evidence type="ECO:0000256" key="5">
    <source>
        <dbReference type="SAM" id="MobiDB-lite"/>
    </source>
</evidence>
<evidence type="ECO:0000256" key="1">
    <source>
        <dbReference type="ARBA" id="ARBA00023015"/>
    </source>
</evidence>
<gene>
    <name evidence="8" type="primary">kstR2_7</name>
    <name evidence="8" type="ORF">BIN_B_03614</name>
    <name evidence="7" type="ORF">NIIDMKKI_68650</name>
</gene>
<dbReference type="InterPro" id="IPR041669">
    <property type="entry name" value="TetR_C_15"/>
</dbReference>
<evidence type="ECO:0000313" key="7">
    <source>
        <dbReference type="EMBL" id="BCI91659.1"/>
    </source>
</evidence>
<dbReference type="PROSITE" id="PS50977">
    <property type="entry name" value="HTH_TETR_2"/>
    <property type="match status" value="1"/>
</dbReference>
<dbReference type="RefSeq" id="WP_080674094.1">
    <property type="nucleotide sequence ID" value="NZ_BLYZ01000003.1"/>
</dbReference>
<dbReference type="EMBL" id="LR589331">
    <property type="protein sequence ID" value="VTP02707.1"/>
    <property type="molecule type" value="Genomic_DNA"/>
</dbReference>
<name>A0A653EYY6_MYCKA</name>
<keyword evidence="3" id="KW-0804">Transcription</keyword>
<evidence type="ECO:0000256" key="4">
    <source>
        <dbReference type="PROSITE-ProRule" id="PRU00335"/>
    </source>
</evidence>
<evidence type="ECO:0000256" key="3">
    <source>
        <dbReference type="ARBA" id="ARBA00023163"/>
    </source>
</evidence>
<dbReference type="Proteomes" id="UP000516380">
    <property type="component" value="Chromosome"/>
</dbReference>
<feature type="domain" description="HTH tetR-type" evidence="6">
    <location>
        <begin position="28"/>
        <end position="88"/>
    </location>
</feature>
<evidence type="ECO:0000313" key="8">
    <source>
        <dbReference type="EMBL" id="VTP02707.1"/>
    </source>
</evidence>
<keyword evidence="2 4" id="KW-0238">DNA-binding</keyword>
<evidence type="ECO:0000313" key="9">
    <source>
        <dbReference type="Proteomes" id="UP000516380"/>
    </source>
</evidence>
<feature type="DNA-binding region" description="H-T-H motif" evidence="4">
    <location>
        <begin position="51"/>
        <end position="70"/>
    </location>
</feature>
<dbReference type="EMBL" id="AP023343">
    <property type="protein sequence ID" value="BCI91659.1"/>
    <property type="molecule type" value="Genomic_DNA"/>
</dbReference>
<accession>A0A653EYY6</accession>
<evidence type="ECO:0000256" key="2">
    <source>
        <dbReference type="ARBA" id="ARBA00023125"/>
    </source>
</evidence>